<dbReference type="FunFam" id="3.40.50.720:FF:000084">
    <property type="entry name" value="Short-chain dehydrogenase reductase"/>
    <property type="match status" value="1"/>
</dbReference>
<dbReference type="PROSITE" id="PS00061">
    <property type="entry name" value="ADH_SHORT"/>
    <property type="match status" value="1"/>
</dbReference>
<dbReference type="AlphaFoldDB" id="A0A974A4S8"/>
<name>A0A974A4S8_9BRAD</name>
<gene>
    <name evidence="3" type="ORF">HAP48_032385</name>
</gene>
<dbReference type="InterPro" id="IPR036291">
    <property type="entry name" value="NAD(P)-bd_dom_sf"/>
</dbReference>
<dbReference type="CDD" id="cd05233">
    <property type="entry name" value="SDR_c"/>
    <property type="match status" value="1"/>
</dbReference>
<sequence length="233" mass="24135">MGRVAVVDRDLDAAKATVAILDDEGLALAADVVSEAAVANATDAIAKSFGRLDIGINAAGVGVSVALTDQTLEQWQRVQDVNLTGLFLCCKYQALQMKARGGVIVNFVSTNAEQPGEGLSAYCASKAGAAMLTRVAAMELAAHKIRVVGVGPGLTETPMVSRLLSLPQARAEFVDNILLGRPGQPDEVAAVAAFLASDEASYITGDTIYVDGGALNRRYPSLASRSAPSRTAS</sequence>
<evidence type="ECO:0000313" key="3">
    <source>
        <dbReference type="EMBL" id="NVI47579.1"/>
    </source>
</evidence>
<organism evidence="3">
    <name type="scientific">Bradyrhizobium septentrionale</name>
    <dbReference type="NCBI Taxonomy" id="1404411"/>
    <lineage>
        <taxon>Bacteria</taxon>
        <taxon>Pseudomonadati</taxon>
        <taxon>Pseudomonadota</taxon>
        <taxon>Alphaproteobacteria</taxon>
        <taxon>Hyphomicrobiales</taxon>
        <taxon>Nitrobacteraceae</taxon>
        <taxon>Bradyrhizobium</taxon>
    </lineage>
</organism>
<reference evidence="3" key="1">
    <citation type="submission" date="2020-06" db="EMBL/GenBank/DDBJ databases">
        <title>Whole Genome Sequence of Bradyrhizobium sp. Strain 1S1.</title>
        <authorList>
            <person name="Bromfield E.S.P."/>
            <person name="Cloutier S."/>
        </authorList>
    </citation>
    <scope>NUCLEOTIDE SEQUENCE [LARGE SCALE GENOMIC DNA]</scope>
    <source>
        <strain evidence="3">1S1</strain>
    </source>
</reference>
<comment type="similarity">
    <text evidence="1">Belongs to the short-chain dehydrogenases/reductases (SDR) family.</text>
</comment>
<comment type="caution">
    <text evidence="3">The sequence shown here is derived from an EMBL/GenBank/DDBJ whole genome shotgun (WGS) entry which is preliminary data.</text>
</comment>
<protein>
    <submittedName>
        <fullName evidence="3">SDR family oxidoreductase</fullName>
    </submittedName>
</protein>
<dbReference type="InterPro" id="IPR020904">
    <property type="entry name" value="Sc_DH/Rdtase_CS"/>
</dbReference>
<dbReference type="PRINTS" id="PR00080">
    <property type="entry name" value="SDRFAMILY"/>
</dbReference>
<dbReference type="RefSeq" id="WP_166208253.1">
    <property type="nucleotide sequence ID" value="NZ_CP088285.1"/>
</dbReference>
<accession>A0A974A4S8</accession>
<evidence type="ECO:0000256" key="1">
    <source>
        <dbReference type="ARBA" id="ARBA00006484"/>
    </source>
</evidence>
<dbReference type="Gene3D" id="3.40.50.720">
    <property type="entry name" value="NAD(P)-binding Rossmann-like Domain"/>
    <property type="match status" value="1"/>
</dbReference>
<dbReference type="GO" id="GO:0016491">
    <property type="term" value="F:oxidoreductase activity"/>
    <property type="evidence" value="ECO:0007669"/>
    <property type="project" value="UniProtKB-KW"/>
</dbReference>
<proteinExistence type="inferred from homology"/>
<dbReference type="InterPro" id="IPR002347">
    <property type="entry name" value="SDR_fam"/>
</dbReference>
<dbReference type="PRINTS" id="PR00081">
    <property type="entry name" value="GDHRDH"/>
</dbReference>
<evidence type="ECO:0000256" key="2">
    <source>
        <dbReference type="ARBA" id="ARBA00023002"/>
    </source>
</evidence>
<dbReference type="PANTHER" id="PTHR24321">
    <property type="entry name" value="DEHYDROGENASES, SHORT CHAIN"/>
    <property type="match status" value="1"/>
</dbReference>
<dbReference type="EMBL" id="JAAOLE020000001">
    <property type="protein sequence ID" value="NVI47579.1"/>
    <property type="molecule type" value="Genomic_DNA"/>
</dbReference>
<dbReference type="Pfam" id="PF13561">
    <property type="entry name" value="adh_short_C2"/>
    <property type="match status" value="1"/>
</dbReference>
<keyword evidence="2" id="KW-0560">Oxidoreductase</keyword>
<dbReference type="PANTHER" id="PTHR24321:SF8">
    <property type="entry name" value="ESTRADIOL 17-BETA-DEHYDROGENASE 8-RELATED"/>
    <property type="match status" value="1"/>
</dbReference>
<dbReference type="SUPFAM" id="SSF51735">
    <property type="entry name" value="NAD(P)-binding Rossmann-fold domains"/>
    <property type="match status" value="1"/>
</dbReference>